<comment type="caution">
    <text evidence="2">The sequence shown here is derived from an EMBL/GenBank/DDBJ whole genome shotgun (WGS) entry which is preliminary data.</text>
</comment>
<organism evidence="2 3">
    <name type="scientific">Nocardioides bigeumensis</name>
    <dbReference type="NCBI Taxonomy" id="433657"/>
    <lineage>
        <taxon>Bacteria</taxon>
        <taxon>Bacillati</taxon>
        <taxon>Actinomycetota</taxon>
        <taxon>Actinomycetes</taxon>
        <taxon>Propionibacteriales</taxon>
        <taxon>Nocardioidaceae</taxon>
        <taxon>Nocardioides</taxon>
    </lineage>
</organism>
<dbReference type="EMBL" id="BAAAQQ010000011">
    <property type="protein sequence ID" value="GAA2124307.1"/>
    <property type="molecule type" value="Genomic_DNA"/>
</dbReference>
<reference evidence="2 3" key="1">
    <citation type="journal article" date="2019" name="Int. J. Syst. Evol. Microbiol.">
        <title>The Global Catalogue of Microorganisms (GCM) 10K type strain sequencing project: providing services to taxonomists for standard genome sequencing and annotation.</title>
        <authorList>
            <consortium name="The Broad Institute Genomics Platform"/>
            <consortium name="The Broad Institute Genome Sequencing Center for Infectious Disease"/>
            <person name="Wu L."/>
            <person name="Ma J."/>
        </authorList>
    </citation>
    <scope>NUCLEOTIDE SEQUENCE [LARGE SCALE GENOMIC DNA]</scope>
    <source>
        <strain evidence="2 3">JCM 16021</strain>
    </source>
</reference>
<keyword evidence="3" id="KW-1185">Reference proteome</keyword>
<feature type="chain" id="PRO_5047119722" evidence="1">
    <location>
        <begin position="28"/>
        <end position="509"/>
    </location>
</feature>
<dbReference type="NCBIfam" id="NF045524">
    <property type="entry name" value="MXAN_6640_HExxH"/>
    <property type="match status" value="1"/>
</dbReference>
<evidence type="ECO:0000313" key="3">
    <source>
        <dbReference type="Proteomes" id="UP001500575"/>
    </source>
</evidence>
<evidence type="ECO:0000256" key="1">
    <source>
        <dbReference type="SAM" id="SignalP"/>
    </source>
</evidence>
<sequence length="509" mass="56187">MLRRTPALLASTLAAAMVLAGATTVVAAPAGATDPRPSGVSESQRVAVRALDVAERVMDGRASPRDPSATLALRDLWSSLESLPPAERADAEAMLARPTDGPGDPVGFGYTVPSVKRCAKDVCVHWVRSTADAASKRWVRKTLKEMQRVYKATTKDYGYRKPLKDGNRGGNDKFDVYLKDVGPFGLYGYCATEKRVQRFLATGYCVLDDDYSRTQFPRAPKKSLKVTAAHEFFHAVQYAYDAEDDRWLMEATATWMEERLADGANDNRQYLPYGQLADPSQPLDVSGGGTLNQYGNWAFFEFLSKKYGNAVVRQIWSRMAADRKSPDDFSIEGVAKVLRTHGGLPKVFAEYAAGNTVPGRTYPEGGRWPSAAIGAQLTLSKTTRSIAPYPVALNHLTSHNVVLRPDASLSRKSWQLKLKIAGPKRRTAPAAYLLIDKRKGKDEKRYVKLDRKGRATVKVAFSSKRVKKVTVTMVNASARYNCFKQATWSCQGDPRDDAQTFVLDAAVRK</sequence>
<feature type="signal peptide" evidence="1">
    <location>
        <begin position="1"/>
        <end position="27"/>
    </location>
</feature>
<name>A0ABN2YA40_9ACTN</name>
<keyword evidence="1" id="KW-0732">Signal</keyword>
<dbReference type="Proteomes" id="UP001500575">
    <property type="component" value="Unassembled WGS sequence"/>
</dbReference>
<accession>A0ABN2YA40</accession>
<proteinExistence type="predicted"/>
<evidence type="ECO:0000313" key="2">
    <source>
        <dbReference type="EMBL" id="GAA2124307.1"/>
    </source>
</evidence>
<protein>
    <submittedName>
        <fullName evidence="2">Uncharacterized protein</fullName>
    </submittedName>
</protein>
<gene>
    <name evidence="2" type="ORF">GCM10009843_20900</name>
</gene>